<dbReference type="SUPFAM" id="SSF58014">
    <property type="entry name" value="Coiled-coil domain of nucleotide exchange factor GrpE"/>
    <property type="match status" value="1"/>
</dbReference>
<evidence type="ECO:0000256" key="3">
    <source>
        <dbReference type="ARBA" id="ARBA00011738"/>
    </source>
</evidence>
<comment type="caution">
    <text evidence="14">The sequence shown here is derived from an EMBL/GenBank/DDBJ whole genome shotgun (WGS) entry which is preliminary data.</text>
</comment>
<dbReference type="GO" id="GO:0000774">
    <property type="term" value="F:adenyl-nucleotide exchange factor activity"/>
    <property type="evidence" value="ECO:0007669"/>
    <property type="project" value="InterPro"/>
</dbReference>
<dbReference type="PANTHER" id="PTHR21237:SF23">
    <property type="entry name" value="GRPE PROTEIN HOMOLOG, MITOCHONDRIAL"/>
    <property type="match status" value="1"/>
</dbReference>
<evidence type="ECO:0000256" key="5">
    <source>
        <dbReference type="ARBA" id="ARBA00023016"/>
    </source>
</evidence>
<dbReference type="InterPro" id="IPR009012">
    <property type="entry name" value="GrpE_head"/>
</dbReference>
<dbReference type="NCBIfam" id="NF010738">
    <property type="entry name" value="PRK14140.1"/>
    <property type="match status" value="1"/>
</dbReference>
<name>A0A426QG66_9GAMM</name>
<sequence>MSDKEKVTTSPDTGDAPEHTEDAAPEAQAGSETGPDEIQALLEDARSKADEHWNQCVRLQAELDNLRKRAERDVANAHKFALEKFANDLLPVKDSLEMGIAAAGEDTEIDPVKLREGSELTLKMLADAMARFGIQEVNPEGEKFNPEYHEAMSMQERSDVEPNTVVTVIQKGYTLNDRLIRPAMVMVSRAPASDSPQIDEHA</sequence>
<keyword evidence="6 10" id="KW-0143">Chaperone</keyword>
<dbReference type="InterPro" id="IPR000740">
    <property type="entry name" value="GrpE"/>
</dbReference>
<dbReference type="GO" id="GO:0051087">
    <property type="term" value="F:protein-folding chaperone binding"/>
    <property type="evidence" value="ECO:0007669"/>
    <property type="project" value="InterPro"/>
</dbReference>
<evidence type="ECO:0000256" key="7">
    <source>
        <dbReference type="ARBA" id="ARBA00053401"/>
    </source>
</evidence>
<evidence type="ECO:0000256" key="8">
    <source>
        <dbReference type="ARBA" id="ARBA00072274"/>
    </source>
</evidence>
<dbReference type="CDD" id="cd00446">
    <property type="entry name" value="GrpE"/>
    <property type="match status" value="1"/>
</dbReference>
<dbReference type="AlphaFoldDB" id="A0A426QG66"/>
<dbReference type="PROSITE" id="PS01071">
    <property type="entry name" value="GRPE"/>
    <property type="match status" value="1"/>
</dbReference>
<dbReference type="GO" id="GO:0005829">
    <property type="term" value="C:cytosol"/>
    <property type="evidence" value="ECO:0007669"/>
    <property type="project" value="TreeGrafter"/>
</dbReference>
<keyword evidence="4 10" id="KW-0963">Cytoplasm</keyword>
<protein>
    <recommendedName>
        <fullName evidence="8 10">Protein GrpE</fullName>
    </recommendedName>
    <alternativeName>
        <fullName evidence="9 10">HSP-70 cofactor</fullName>
    </alternativeName>
</protein>
<evidence type="ECO:0000256" key="11">
    <source>
        <dbReference type="RuleBase" id="RU000639"/>
    </source>
</evidence>
<dbReference type="Proteomes" id="UP000287798">
    <property type="component" value="Unassembled WGS sequence"/>
</dbReference>
<evidence type="ECO:0000256" key="12">
    <source>
        <dbReference type="RuleBase" id="RU004478"/>
    </source>
</evidence>
<keyword evidence="15" id="KW-1185">Reference proteome</keyword>
<comment type="function">
    <text evidence="7 10 11">Participates actively in the response to hyperosmotic and heat shock by preventing the aggregation of stress-denatured proteins, in association with DnaK and GrpE. It is the nucleotide exchange factor for DnaK and may function as a thermosensor. Unfolded proteins bind initially to DnaJ; upon interaction with the DnaJ-bound protein, DnaK hydrolyzes its bound ATP, resulting in the formation of a stable complex. GrpE releases ADP from DnaK; ATP binding to DnaK triggers the release of the substrate protein, thus completing the reaction cycle. Several rounds of ATP-dependent interactions between DnaJ, DnaK and GrpE are required for fully efficient folding.</text>
</comment>
<evidence type="ECO:0000256" key="6">
    <source>
        <dbReference type="ARBA" id="ARBA00023186"/>
    </source>
</evidence>
<dbReference type="Pfam" id="PF01025">
    <property type="entry name" value="GrpE"/>
    <property type="match status" value="1"/>
</dbReference>
<dbReference type="InterPro" id="IPR013805">
    <property type="entry name" value="GrpE_CC"/>
</dbReference>
<reference evidence="14 15" key="1">
    <citation type="journal article" date="2010" name="Int. J. Syst. Evol. Microbiol.">
        <title>Thiohalobacter thiocyanaticus gen. nov., sp. nov., a moderately halophilic, sulfur-oxidizing gammaproteobacterium from hypersaline lakes, that utilizes thiocyanate.</title>
        <authorList>
            <person name="Sorokin D.Y."/>
            <person name="Kovaleva O.L."/>
            <person name="Tourova T.P."/>
            <person name="Muyzer G."/>
        </authorList>
    </citation>
    <scope>NUCLEOTIDE SEQUENCE [LARGE SCALE GENOMIC DNA]</scope>
    <source>
        <strain evidence="14 15">Hrh1</strain>
    </source>
</reference>
<dbReference type="NCBIfam" id="NF010748">
    <property type="entry name" value="PRK14150.1"/>
    <property type="match status" value="1"/>
</dbReference>
<dbReference type="Gene3D" id="3.90.20.20">
    <property type="match status" value="1"/>
</dbReference>
<evidence type="ECO:0000256" key="13">
    <source>
        <dbReference type="SAM" id="MobiDB-lite"/>
    </source>
</evidence>
<evidence type="ECO:0000256" key="10">
    <source>
        <dbReference type="HAMAP-Rule" id="MF_01151"/>
    </source>
</evidence>
<dbReference type="GO" id="GO:0006457">
    <property type="term" value="P:protein folding"/>
    <property type="evidence" value="ECO:0007669"/>
    <property type="project" value="InterPro"/>
</dbReference>
<evidence type="ECO:0000313" key="14">
    <source>
        <dbReference type="EMBL" id="RRQ20735.1"/>
    </source>
</evidence>
<proteinExistence type="inferred from homology"/>
<gene>
    <name evidence="10 14" type="primary">grpE</name>
    <name evidence="14" type="ORF">D6C00_01230</name>
</gene>
<evidence type="ECO:0000313" key="15">
    <source>
        <dbReference type="Proteomes" id="UP000287798"/>
    </source>
</evidence>
<organism evidence="14 15">
    <name type="scientific">Thiohalobacter thiocyanaticus</name>
    <dbReference type="NCBI Taxonomy" id="585455"/>
    <lineage>
        <taxon>Bacteria</taxon>
        <taxon>Pseudomonadati</taxon>
        <taxon>Pseudomonadota</taxon>
        <taxon>Gammaproteobacteria</taxon>
        <taxon>Thiohalobacterales</taxon>
        <taxon>Thiohalobacteraceae</taxon>
        <taxon>Thiohalobacter</taxon>
    </lineage>
</organism>
<keyword evidence="5 10" id="KW-0346">Stress response</keyword>
<dbReference type="GO" id="GO:0042803">
    <property type="term" value="F:protein homodimerization activity"/>
    <property type="evidence" value="ECO:0007669"/>
    <property type="project" value="InterPro"/>
</dbReference>
<dbReference type="Gene3D" id="2.30.22.10">
    <property type="entry name" value="Head domain of nucleotide exchange factor GrpE"/>
    <property type="match status" value="1"/>
</dbReference>
<evidence type="ECO:0000256" key="4">
    <source>
        <dbReference type="ARBA" id="ARBA00022490"/>
    </source>
</evidence>
<feature type="region of interest" description="Disordered" evidence="13">
    <location>
        <begin position="1"/>
        <end position="46"/>
    </location>
</feature>
<dbReference type="GO" id="GO:0051082">
    <property type="term" value="F:unfolded protein binding"/>
    <property type="evidence" value="ECO:0007669"/>
    <property type="project" value="TreeGrafter"/>
</dbReference>
<dbReference type="FunFam" id="2.30.22.10:FF:000001">
    <property type="entry name" value="Protein GrpE"/>
    <property type="match status" value="1"/>
</dbReference>
<accession>A0A426QG66</accession>
<comment type="similarity">
    <text evidence="2 10 12">Belongs to the GrpE family.</text>
</comment>
<evidence type="ECO:0000256" key="9">
    <source>
        <dbReference type="ARBA" id="ARBA00076414"/>
    </source>
</evidence>
<comment type="subcellular location">
    <subcellularLocation>
        <location evidence="1 10">Cytoplasm</location>
    </subcellularLocation>
</comment>
<evidence type="ECO:0000256" key="2">
    <source>
        <dbReference type="ARBA" id="ARBA00009054"/>
    </source>
</evidence>
<dbReference type="PRINTS" id="PR00773">
    <property type="entry name" value="GRPEPROTEIN"/>
</dbReference>
<dbReference type="RefSeq" id="WP_125179950.1">
    <property type="nucleotide sequence ID" value="NZ_QZMU01000001.1"/>
</dbReference>
<dbReference type="EMBL" id="QZMU01000001">
    <property type="protein sequence ID" value="RRQ20735.1"/>
    <property type="molecule type" value="Genomic_DNA"/>
</dbReference>
<evidence type="ECO:0000256" key="1">
    <source>
        <dbReference type="ARBA" id="ARBA00004496"/>
    </source>
</evidence>
<dbReference type="OrthoDB" id="9789811at2"/>
<dbReference type="HAMAP" id="MF_01151">
    <property type="entry name" value="GrpE"/>
    <property type="match status" value="1"/>
</dbReference>
<comment type="subunit">
    <text evidence="3 10">Homodimer.</text>
</comment>
<dbReference type="NCBIfam" id="NF010737">
    <property type="entry name" value="PRK14139.1"/>
    <property type="match status" value="1"/>
</dbReference>
<dbReference type="SUPFAM" id="SSF51064">
    <property type="entry name" value="Head domain of nucleotide exchange factor GrpE"/>
    <property type="match status" value="1"/>
</dbReference>
<dbReference type="PANTHER" id="PTHR21237">
    <property type="entry name" value="GRPE PROTEIN"/>
    <property type="match status" value="1"/>
</dbReference>